<keyword evidence="1" id="KW-0732">Signal</keyword>
<protein>
    <submittedName>
        <fullName evidence="2">Putative carboxypeptidase inhibitor</fullName>
    </submittedName>
</protein>
<evidence type="ECO:0000256" key="1">
    <source>
        <dbReference type="SAM" id="SignalP"/>
    </source>
</evidence>
<evidence type="ECO:0000313" key="2">
    <source>
        <dbReference type="EMBL" id="NIE44327.1"/>
    </source>
</evidence>
<dbReference type="AlphaFoldDB" id="A0A6G5A2S0"/>
<name>A0A6G5A2S0_RHIMP</name>
<proteinExistence type="predicted"/>
<accession>A0A6G5A2S0</accession>
<dbReference type="EMBL" id="GIKN01002054">
    <property type="protein sequence ID" value="NIE44327.1"/>
    <property type="molecule type" value="Transcribed_RNA"/>
</dbReference>
<feature type="chain" id="PRO_5026018251" evidence="1">
    <location>
        <begin position="19"/>
        <end position="105"/>
    </location>
</feature>
<feature type="signal peptide" evidence="1">
    <location>
        <begin position="1"/>
        <end position="18"/>
    </location>
</feature>
<reference evidence="2" key="1">
    <citation type="submission" date="2020-03" db="EMBL/GenBank/DDBJ databases">
        <title>A transcriptome and proteome of the tick Rhipicephalus microplus shaped by the genetic composition of its hosts and developmental stage.</title>
        <authorList>
            <person name="Garcia G.R."/>
            <person name="Ribeiro J.M.C."/>
            <person name="Maruyama S.R."/>
            <person name="Gardinasse L.G."/>
            <person name="Nelson K."/>
            <person name="Ferreira B.R."/>
            <person name="Andrade T.G."/>
            <person name="Santos I.K.F.M."/>
        </authorList>
    </citation>
    <scope>NUCLEOTIDE SEQUENCE</scope>
    <source>
        <strain evidence="2">NSGR</strain>
        <tissue evidence="2">Salivary glands</tissue>
    </source>
</reference>
<organism evidence="2">
    <name type="scientific">Rhipicephalus microplus</name>
    <name type="common">Cattle tick</name>
    <name type="synonym">Boophilus microplus</name>
    <dbReference type="NCBI Taxonomy" id="6941"/>
    <lineage>
        <taxon>Eukaryota</taxon>
        <taxon>Metazoa</taxon>
        <taxon>Ecdysozoa</taxon>
        <taxon>Arthropoda</taxon>
        <taxon>Chelicerata</taxon>
        <taxon>Arachnida</taxon>
        <taxon>Acari</taxon>
        <taxon>Parasitiformes</taxon>
        <taxon>Ixodida</taxon>
        <taxon>Ixodoidea</taxon>
        <taxon>Ixodidae</taxon>
        <taxon>Rhipicephalinae</taxon>
        <taxon>Rhipicephalus</taxon>
        <taxon>Boophilus</taxon>
    </lineage>
</organism>
<sequence length="105" mass="12012">MAHMAALFFLSVIPVQLAYLVDDTCEGRGYICITFYQCEVNKTLPFKGCHGWKNCCDHPEYAKCHHRGGTCKSECPKSDIEHPYGRCPTEQEKCCLTFGQKSNRW</sequence>